<keyword evidence="2" id="KW-1185">Reference proteome</keyword>
<reference evidence="1 2" key="1">
    <citation type="submission" date="2022-06" db="EMBL/GenBank/DDBJ databases">
        <title>Genomic Encyclopedia of Archaeal and Bacterial Type Strains, Phase II (KMG-II): from individual species to whole genera.</title>
        <authorList>
            <person name="Goeker M."/>
        </authorList>
    </citation>
    <scope>NUCLEOTIDE SEQUENCE [LARGE SCALE GENOMIC DNA]</scope>
    <source>
        <strain evidence="1 2">DSM 40477</strain>
    </source>
</reference>
<evidence type="ECO:0000313" key="2">
    <source>
        <dbReference type="Proteomes" id="UP001205311"/>
    </source>
</evidence>
<gene>
    <name evidence="1" type="ORF">LX15_000759</name>
</gene>
<proteinExistence type="predicted"/>
<dbReference type="RefSeq" id="WP_253668053.1">
    <property type="nucleotide sequence ID" value="NZ_JAMTCP010000003.1"/>
</dbReference>
<accession>A0ABT1HNI7</accession>
<evidence type="ECO:0000313" key="1">
    <source>
        <dbReference type="EMBL" id="MCP2257074.1"/>
    </source>
</evidence>
<comment type="caution">
    <text evidence="1">The sequence shown here is derived from an EMBL/GenBank/DDBJ whole genome shotgun (WGS) entry which is preliminary data.</text>
</comment>
<dbReference type="Proteomes" id="UP001205311">
    <property type="component" value="Unassembled WGS sequence"/>
</dbReference>
<sequence length="51" mass="5560">MNPITELADLDQLIEDLATRIADIRLPAPGTHAQSDFLLCDLTILMCPPPS</sequence>
<dbReference type="EMBL" id="JAMTCP010000003">
    <property type="protein sequence ID" value="MCP2257074.1"/>
    <property type="molecule type" value="Genomic_DNA"/>
</dbReference>
<name>A0ABT1HNI7_STRSD</name>
<organism evidence="1 2">
    <name type="scientific">Streptoalloteichus tenebrarius (strain ATCC 17920 / DSM 40477 / JCM 4838 / CBS 697.72 / NBRC 16177 / NCIMB 11028 / NRRL B-12390 / A12253. 1 / ISP 5477)</name>
    <name type="common">Streptomyces tenebrarius</name>
    <dbReference type="NCBI Taxonomy" id="1933"/>
    <lineage>
        <taxon>Bacteria</taxon>
        <taxon>Bacillati</taxon>
        <taxon>Actinomycetota</taxon>
        <taxon>Actinomycetes</taxon>
        <taxon>Pseudonocardiales</taxon>
        <taxon>Pseudonocardiaceae</taxon>
        <taxon>Streptoalloteichus</taxon>
    </lineage>
</organism>
<evidence type="ECO:0008006" key="3">
    <source>
        <dbReference type="Google" id="ProtNLM"/>
    </source>
</evidence>
<protein>
    <recommendedName>
        <fullName evidence="3">Transposase</fullName>
    </recommendedName>
</protein>